<sequence>MLEAIFDLASPKLLKESKTKYNHVVAHLPLEITTVVAMEVSRNAFRPAPTKKLAAGEVIIYSSDEIASRHLFRRGTNSGMSFLVNSVSLVDSGVKVNSNRESRHERVTRMDYIHPQRIRTLVMCER</sequence>
<proteinExistence type="predicted"/>
<evidence type="ECO:0000313" key="1">
    <source>
        <dbReference type="EMBL" id="GFU60994.1"/>
    </source>
</evidence>
<name>A0A8X6UXL6_NEPPI</name>
<dbReference type="EMBL" id="BMAW01040781">
    <property type="protein sequence ID" value="GFU60994.1"/>
    <property type="molecule type" value="Genomic_DNA"/>
</dbReference>
<comment type="caution">
    <text evidence="1">The sequence shown here is derived from an EMBL/GenBank/DDBJ whole genome shotgun (WGS) entry which is preliminary data.</text>
</comment>
<evidence type="ECO:0000313" key="2">
    <source>
        <dbReference type="Proteomes" id="UP000887013"/>
    </source>
</evidence>
<gene>
    <name evidence="1" type="ORF">NPIL_499011</name>
</gene>
<reference evidence="1" key="1">
    <citation type="submission" date="2020-08" db="EMBL/GenBank/DDBJ databases">
        <title>Multicomponent nature underlies the extraordinary mechanical properties of spider dragline silk.</title>
        <authorList>
            <person name="Kono N."/>
            <person name="Nakamura H."/>
            <person name="Mori M."/>
            <person name="Yoshida Y."/>
            <person name="Ohtoshi R."/>
            <person name="Malay A.D."/>
            <person name="Moran D.A.P."/>
            <person name="Tomita M."/>
            <person name="Numata K."/>
            <person name="Arakawa K."/>
        </authorList>
    </citation>
    <scope>NUCLEOTIDE SEQUENCE</scope>
</reference>
<accession>A0A8X6UXL6</accession>
<dbReference type="Proteomes" id="UP000887013">
    <property type="component" value="Unassembled WGS sequence"/>
</dbReference>
<protein>
    <submittedName>
        <fullName evidence="1">Uncharacterized protein</fullName>
    </submittedName>
</protein>
<keyword evidence="2" id="KW-1185">Reference proteome</keyword>
<dbReference type="AlphaFoldDB" id="A0A8X6UXL6"/>
<organism evidence="1 2">
    <name type="scientific">Nephila pilipes</name>
    <name type="common">Giant wood spider</name>
    <name type="synonym">Nephila maculata</name>
    <dbReference type="NCBI Taxonomy" id="299642"/>
    <lineage>
        <taxon>Eukaryota</taxon>
        <taxon>Metazoa</taxon>
        <taxon>Ecdysozoa</taxon>
        <taxon>Arthropoda</taxon>
        <taxon>Chelicerata</taxon>
        <taxon>Arachnida</taxon>
        <taxon>Araneae</taxon>
        <taxon>Araneomorphae</taxon>
        <taxon>Entelegynae</taxon>
        <taxon>Araneoidea</taxon>
        <taxon>Nephilidae</taxon>
        <taxon>Nephila</taxon>
    </lineage>
</organism>